<sequence length="88" mass="10068">MNRKQKRTIAEIFADPVKPDLRWADIESALRSLGCEITEGRGSRVRLKLNGERATFHRPYPEPTTDKGAVKSMRRFLANAGIKPDDWE</sequence>
<organism evidence="1 2">
    <name type="scientific">Jiella pelagia</name>
    <dbReference type="NCBI Taxonomy" id="2986949"/>
    <lineage>
        <taxon>Bacteria</taxon>
        <taxon>Pseudomonadati</taxon>
        <taxon>Pseudomonadota</taxon>
        <taxon>Alphaproteobacteria</taxon>
        <taxon>Hyphomicrobiales</taxon>
        <taxon>Aurantimonadaceae</taxon>
        <taxon>Jiella</taxon>
    </lineage>
</organism>
<dbReference type="InterPro" id="IPR012933">
    <property type="entry name" value="HicA_mRNA_interferase"/>
</dbReference>
<name>A0ABY7C7V9_9HYPH</name>
<dbReference type="Proteomes" id="UP001164020">
    <property type="component" value="Chromosome"/>
</dbReference>
<proteinExistence type="predicted"/>
<accession>A0ABY7C7V9</accession>
<protein>
    <submittedName>
        <fullName evidence="1">Type II toxin-antitoxin system HicA family toxin</fullName>
    </submittedName>
</protein>
<dbReference type="Pfam" id="PF07927">
    <property type="entry name" value="HicA_toxin"/>
    <property type="match status" value="1"/>
</dbReference>
<reference evidence="1" key="1">
    <citation type="submission" date="2022-12" db="EMBL/GenBank/DDBJ databases">
        <title>Jiella pelagia sp. nov., isolated from phosphonate enriched culture of Northwest Pacific surface seawater.</title>
        <authorList>
            <person name="Shin D.Y."/>
            <person name="Hwang C.Y."/>
        </authorList>
    </citation>
    <scope>NUCLEOTIDE SEQUENCE</scope>
    <source>
        <strain evidence="1">HL-NP1</strain>
    </source>
</reference>
<dbReference type="EMBL" id="CP114029">
    <property type="protein sequence ID" value="WAP71331.1"/>
    <property type="molecule type" value="Genomic_DNA"/>
</dbReference>
<evidence type="ECO:0000313" key="1">
    <source>
        <dbReference type="EMBL" id="WAP71331.1"/>
    </source>
</evidence>
<evidence type="ECO:0000313" key="2">
    <source>
        <dbReference type="Proteomes" id="UP001164020"/>
    </source>
</evidence>
<keyword evidence="2" id="KW-1185">Reference proteome</keyword>
<gene>
    <name evidence="1" type="ORF">OH818_25090</name>
</gene>